<reference evidence="2" key="1">
    <citation type="submission" date="2021-09" db="EMBL/GenBank/DDBJ databases">
        <title>The genome of Mauremys mutica provides insights into the evolution of semi-aquatic lifestyle.</title>
        <authorList>
            <person name="Gong S."/>
            <person name="Gao Y."/>
        </authorList>
    </citation>
    <scope>NUCLEOTIDE SEQUENCE</scope>
    <source>
        <strain evidence="2">MM-2020</strain>
        <tissue evidence="2">Muscle</tissue>
    </source>
</reference>
<evidence type="ECO:0000313" key="3">
    <source>
        <dbReference type="Proteomes" id="UP000827986"/>
    </source>
</evidence>
<proteinExistence type="predicted"/>
<dbReference type="EMBL" id="JAHDVG010000485">
    <property type="protein sequence ID" value="KAH1169342.1"/>
    <property type="molecule type" value="Genomic_DNA"/>
</dbReference>
<comment type="caution">
    <text evidence="2">The sequence shown here is derived from an EMBL/GenBank/DDBJ whole genome shotgun (WGS) entry which is preliminary data.</text>
</comment>
<dbReference type="Proteomes" id="UP000827986">
    <property type="component" value="Unassembled WGS sequence"/>
</dbReference>
<dbReference type="PANTHER" id="PTHR16003:SF3">
    <property type="entry name" value="CHROMOSOME 9 C9ORF40 HOMOLOG"/>
    <property type="match status" value="1"/>
</dbReference>
<sequence length="239" mass="26315">MTAHQRPGRMRPPPSGRCETRQGRGGQKSRKPHARLAPPRPRPPRRSRGSPARAVRAQPPMAKRHAEPLVCHVPWKRFLPEPPPLLRAPGRRPRDGPELWSPVRAVPGGPGKKRKLEEAEAPPGKRPGLKGNKPGGGSGDPASPRGTTRQQRGGDVGPRAEQAMRAGGVGLGARSPDPRGEERGTEEHKEEFWQYNSFQYWRAPLPAIDLSVILDLDGENMTDARTTSRTEIIETEMET</sequence>
<evidence type="ECO:0000313" key="2">
    <source>
        <dbReference type="EMBL" id="KAH1169342.1"/>
    </source>
</evidence>
<dbReference type="AlphaFoldDB" id="A0A9D3WWC5"/>
<protein>
    <recommendedName>
        <fullName evidence="4">WW-binding domain-containing protein</fullName>
    </recommendedName>
</protein>
<name>A0A9D3WWC5_9SAUR</name>
<dbReference type="PANTHER" id="PTHR16003">
    <property type="entry name" value="C9ORF40 ISOFORM 1"/>
    <property type="match status" value="1"/>
</dbReference>
<dbReference type="InterPro" id="IPR042349">
    <property type="entry name" value="C9orf40-like"/>
</dbReference>
<feature type="region of interest" description="Disordered" evidence="1">
    <location>
        <begin position="1"/>
        <end position="189"/>
    </location>
</feature>
<evidence type="ECO:0008006" key="4">
    <source>
        <dbReference type="Google" id="ProtNLM"/>
    </source>
</evidence>
<evidence type="ECO:0000256" key="1">
    <source>
        <dbReference type="SAM" id="MobiDB-lite"/>
    </source>
</evidence>
<organism evidence="2 3">
    <name type="scientific">Mauremys mutica</name>
    <name type="common">yellowpond turtle</name>
    <dbReference type="NCBI Taxonomy" id="74926"/>
    <lineage>
        <taxon>Eukaryota</taxon>
        <taxon>Metazoa</taxon>
        <taxon>Chordata</taxon>
        <taxon>Craniata</taxon>
        <taxon>Vertebrata</taxon>
        <taxon>Euteleostomi</taxon>
        <taxon>Archelosauria</taxon>
        <taxon>Testudinata</taxon>
        <taxon>Testudines</taxon>
        <taxon>Cryptodira</taxon>
        <taxon>Durocryptodira</taxon>
        <taxon>Testudinoidea</taxon>
        <taxon>Geoemydidae</taxon>
        <taxon>Geoemydinae</taxon>
        <taxon>Mauremys</taxon>
    </lineage>
</organism>
<keyword evidence="3" id="KW-1185">Reference proteome</keyword>
<gene>
    <name evidence="2" type="ORF">KIL84_013932</name>
</gene>
<feature type="compositionally biased region" description="Basic and acidic residues" evidence="1">
    <location>
        <begin position="176"/>
        <end position="189"/>
    </location>
</feature>
<accession>A0A9D3WWC5</accession>